<protein>
    <recommendedName>
        <fullName evidence="2">BTB domain-containing protein</fullName>
    </recommendedName>
</protein>
<dbReference type="Gene3D" id="3.30.710.10">
    <property type="entry name" value="Potassium Channel Kv1.1, Chain A"/>
    <property type="match status" value="1"/>
</dbReference>
<evidence type="ECO:0000259" key="2">
    <source>
        <dbReference type="PROSITE" id="PS50097"/>
    </source>
</evidence>
<evidence type="ECO:0000313" key="3">
    <source>
        <dbReference type="EMBL" id="TFY63458.1"/>
    </source>
</evidence>
<evidence type="ECO:0000256" key="1">
    <source>
        <dbReference type="SAM" id="MobiDB-lite"/>
    </source>
</evidence>
<dbReference type="STRING" id="205917.A0A4Y9YNT8"/>
<dbReference type="Proteomes" id="UP000298327">
    <property type="component" value="Unassembled WGS sequence"/>
</dbReference>
<name>A0A4Y9YNT8_9AGAM</name>
<feature type="region of interest" description="Disordered" evidence="1">
    <location>
        <begin position="1"/>
        <end position="34"/>
    </location>
</feature>
<gene>
    <name evidence="3" type="ORF">EVG20_g6301</name>
</gene>
<reference evidence="3 4" key="1">
    <citation type="submission" date="2019-02" db="EMBL/GenBank/DDBJ databases">
        <title>Genome sequencing of the rare red list fungi Dentipellis fragilis.</title>
        <authorList>
            <person name="Buettner E."/>
            <person name="Kellner H."/>
        </authorList>
    </citation>
    <scope>NUCLEOTIDE SEQUENCE [LARGE SCALE GENOMIC DNA]</scope>
    <source>
        <strain evidence="3 4">DSM 105465</strain>
    </source>
</reference>
<dbReference type="SMART" id="SM00225">
    <property type="entry name" value="BTB"/>
    <property type="match status" value="1"/>
</dbReference>
<dbReference type="Pfam" id="PF00651">
    <property type="entry name" value="BTB"/>
    <property type="match status" value="1"/>
</dbReference>
<keyword evidence="4" id="KW-1185">Reference proteome</keyword>
<sequence>MPAGYPTAAPRSDIPGDNRTPETPPTYFSPKSFGSPFDAENADIVLRSSQWVDFRAHKLLLSLASPVFKSMLSMPQPNSPADSHDYAGGLPVVRMSEDTMTLQHLLTAVYPLPVSLPGSYEDTILVLAAAQKFEMKGALSSIRTAMRASGIYDLAREKPLQIYGLAYSHGLEDEAISAAWHTLPRASLERYGKELCFASGSALYELTQYWHRCVTGVSELIRDSPETSMKEVRKAHPQRPACGHRLVLDCAPGVTHTPQWWVEYWRAVEADVRSGLKPCTDPVDVSDLYKTMSMHAETDCNNCKIENVMSSLKLFHGYGTR</sequence>
<dbReference type="PROSITE" id="PS50097">
    <property type="entry name" value="BTB"/>
    <property type="match status" value="1"/>
</dbReference>
<dbReference type="SUPFAM" id="SSF54695">
    <property type="entry name" value="POZ domain"/>
    <property type="match status" value="1"/>
</dbReference>
<dbReference type="EMBL" id="SEOQ01000414">
    <property type="protein sequence ID" value="TFY63458.1"/>
    <property type="molecule type" value="Genomic_DNA"/>
</dbReference>
<organism evidence="3 4">
    <name type="scientific">Dentipellis fragilis</name>
    <dbReference type="NCBI Taxonomy" id="205917"/>
    <lineage>
        <taxon>Eukaryota</taxon>
        <taxon>Fungi</taxon>
        <taxon>Dikarya</taxon>
        <taxon>Basidiomycota</taxon>
        <taxon>Agaricomycotina</taxon>
        <taxon>Agaricomycetes</taxon>
        <taxon>Russulales</taxon>
        <taxon>Hericiaceae</taxon>
        <taxon>Dentipellis</taxon>
    </lineage>
</organism>
<dbReference type="InterPro" id="IPR000210">
    <property type="entry name" value="BTB/POZ_dom"/>
</dbReference>
<proteinExistence type="predicted"/>
<dbReference type="OrthoDB" id="3357985at2759"/>
<evidence type="ECO:0000313" key="4">
    <source>
        <dbReference type="Proteomes" id="UP000298327"/>
    </source>
</evidence>
<comment type="caution">
    <text evidence="3">The sequence shown here is derived from an EMBL/GenBank/DDBJ whole genome shotgun (WGS) entry which is preliminary data.</text>
</comment>
<feature type="domain" description="BTB" evidence="2">
    <location>
        <begin position="42"/>
        <end position="118"/>
    </location>
</feature>
<dbReference type="AlphaFoldDB" id="A0A4Y9YNT8"/>
<accession>A0A4Y9YNT8</accession>
<dbReference type="InterPro" id="IPR011333">
    <property type="entry name" value="SKP1/BTB/POZ_sf"/>
</dbReference>